<dbReference type="AlphaFoldDB" id="A0A5B7IPY0"/>
<dbReference type="EMBL" id="VSRR010065754">
    <property type="protein sequence ID" value="MPC84555.1"/>
    <property type="molecule type" value="Genomic_DNA"/>
</dbReference>
<sequence length="57" mass="5808">MGGWVGGSTAFSQGTHKGQAAAHSSGGLGGSHGPGRDKEEDALFWDFREESFNIGAG</sequence>
<accession>A0A5B7IPY0</accession>
<dbReference type="Proteomes" id="UP000324222">
    <property type="component" value="Unassembled WGS sequence"/>
</dbReference>
<evidence type="ECO:0000313" key="2">
    <source>
        <dbReference type="EMBL" id="MPC84555.1"/>
    </source>
</evidence>
<organism evidence="2 3">
    <name type="scientific">Portunus trituberculatus</name>
    <name type="common">Swimming crab</name>
    <name type="synonym">Neptunus trituberculatus</name>
    <dbReference type="NCBI Taxonomy" id="210409"/>
    <lineage>
        <taxon>Eukaryota</taxon>
        <taxon>Metazoa</taxon>
        <taxon>Ecdysozoa</taxon>
        <taxon>Arthropoda</taxon>
        <taxon>Crustacea</taxon>
        <taxon>Multicrustacea</taxon>
        <taxon>Malacostraca</taxon>
        <taxon>Eumalacostraca</taxon>
        <taxon>Eucarida</taxon>
        <taxon>Decapoda</taxon>
        <taxon>Pleocyemata</taxon>
        <taxon>Brachyura</taxon>
        <taxon>Eubrachyura</taxon>
        <taxon>Portunoidea</taxon>
        <taxon>Portunidae</taxon>
        <taxon>Portuninae</taxon>
        <taxon>Portunus</taxon>
    </lineage>
</organism>
<keyword evidence="3" id="KW-1185">Reference proteome</keyword>
<reference evidence="2 3" key="1">
    <citation type="submission" date="2019-05" db="EMBL/GenBank/DDBJ databases">
        <title>Another draft genome of Portunus trituberculatus and its Hox gene families provides insights of decapod evolution.</title>
        <authorList>
            <person name="Jeong J.-H."/>
            <person name="Song I."/>
            <person name="Kim S."/>
            <person name="Choi T."/>
            <person name="Kim D."/>
            <person name="Ryu S."/>
            <person name="Kim W."/>
        </authorList>
    </citation>
    <scope>NUCLEOTIDE SEQUENCE [LARGE SCALE GENOMIC DNA]</scope>
    <source>
        <tissue evidence="2">Muscle</tissue>
    </source>
</reference>
<feature type="region of interest" description="Disordered" evidence="1">
    <location>
        <begin position="1"/>
        <end position="41"/>
    </location>
</feature>
<evidence type="ECO:0000313" key="3">
    <source>
        <dbReference type="Proteomes" id="UP000324222"/>
    </source>
</evidence>
<evidence type="ECO:0000256" key="1">
    <source>
        <dbReference type="SAM" id="MobiDB-lite"/>
    </source>
</evidence>
<proteinExistence type="predicted"/>
<protein>
    <submittedName>
        <fullName evidence="2">Uncharacterized protein</fullName>
    </submittedName>
</protein>
<name>A0A5B7IPY0_PORTR</name>
<gene>
    <name evidence="2" type="ORF">E2C01_079295</name>
</gene>
<comment type="caution">
    <text evidence="2">The sequence shown here is derived from an EMBL/GenBank/DDBJ whole genome shotgun (WGS) entry which is preliminary data.</text>
</comment>